<name>A0AB38VN74_STRAG</name>
<reference evidence="1 2" key="1">
    <citation type="submission" date="2018-12" db="EMBL/GenBank/DDBJ databases">
        <authorList>
            <consortium name="Pathogen Informatics"/>
        </authorList>
    </citation>
    <scope>NUCLEOTIDE SEQUENCE [LARGE SCALE GENOMIC DNA]</scope>
    <source>
        <strain evidence="1 2">NCTC8184</strain>
    </source>
</reference>
<protein>
    <submittedName>
        <fullName evidence="1">Phage protein</fullName>
    </submittedName>
</protein>
<evidence type="ECO:0000313" key="1">
    <source>
        <dbReference type="EMBL" id="VED65897.1"/>
    </source>
</evidence>
<accession>A0AB38VN74</accession>
<dbReference type="AlphaFoldDB" id="A0AB38VN74"/>
<evidence type="ECO:0000313" key="2">
    <source>
        <dbReference type="Proteomes" id="UP000268870"/>
    </source>
</evidence>
<proteinExistence type="predicted"/>
<sequence length="81" mass="9927">MKKNIVDLQKRNEHFQWVADSLEGKENELYVERDWYDNPTLISKEDAKKEVEQVQQELILLQKKSFIEYILQLLHQLFHRQ</sequence>
<organism evidence="1 2">
    <name type="scientific">Streptococcus agalactiae</name>
    <dbReference type="NCBI Taxonomy" id="1311"/>
    <lineage>
        <taxon>Bacteria</taxon>
        <taxon>Bacillati</taxon>
        <taxon>Bacillota</taxon>
        <taxon>Bacilli</taxon>
        <taxon>Lactobacillales</taxon>
        <taxon>Streptococcaceae</taxon>
        <taxon>Streptococcus</taxon>
    </lineage>
</organism>
<dbReference type="RefSeq" id="WP_000739595.1">
    <property type="nucleotide sequence ID" value="NZ_CDEQ01000011.1"/>
</dbReference>
<dbReference type="EMBL" id="LR134265">
    <property type="protein sequence ID" value="VED65897.1"/>
    <property type="molecule type" value="Genomic_DNA"/>
</dbReference>
<dbReference type="Proteomes" id="UP000268870">
    <property type="component" value="Chromosome"/>
</dbReference>
<gene>
    <name evidence="1" type="ORF">NCTC8184_01960</name>
</gene>